<dbReference type="GeneID" id="63747580"/>
<proteinExistence type="predicted"/>
<dbReference type="OrthoDB" id="4438389at2759"/>
<accession>A0A1L9R3V5</accession>
<dbReference type="RefSeq" id="XP_040683240.1">
    <property type="nucleotide sequence ID" value="XM_040831732.1"/>
</dbReference>
<dbReference type="VEuPathDB" id="FungiDB:ASPWEDRAFT_177869"/>
<sequence length="175" mass="19306">MSPDANDIDIKLKTSGVALAGTIDLNLIRNLQSHLEPQNITRRITRQTHLQWNGDCDAIEAHFESKIKPQIQTLSSRTCSNRWLVHFHDFPERSNIYKPNVRAGKYTVLIVVKMGPGFPLLCEGTHLTEGAGISPVTSIMDIPQEEGSVVIFDASIARQDPMVKGPGGSCILLAY</sequence>
<dbReference type="Proteomes" id="UP000184383">
    <property type="component" value="Unassembled WGS sequence"/>
</dbReference>
<protein>
    <submittedName>
        <fullName evidence="1">Uncharacterized protein</fullName>
    </submittedName>
</protein>
<dbReference type="EMBL" id="KV878221">
    <property type="protein sequence ID" value="OJJ29563.1"/>
    <property type="molecule type" value="Genomic_DNA"/>
</dbReference>
<evidence type="ECO:0000313" key="2">
    <source>
        <dbReference type="Proteomes" id="UP000184383"/>
    </source>
</evidence>
<organism evidence="1 2">
    <name type="scientific">Aspergillus wentii DTO 134E9</name>
    <dbReference type="NCBI Taxonomy" id="1073089"/>
    <lineage>
        <taxon>Eukaryota</taxon>
        <taxon>Fungi</taxon>
        <taxon>Dikarya</taxon>
        <taxon>Ascomycota</taxon>
        <taxon>Pezizomycotina</taxon>
        <taxon>Eurotiomycetes</taxon>
        <taxon>Eurotiomycetidae</taxon>
        <taxon>Eurotiales</taxon>
        <taxon>Aspergillaceae</taxon>
        <taxon>Aspergillus</taxon>
        <taxon>Aspergillus subgen. Cremei</taxon>
    </lineage>
</organism>
<reference evidence="2" key="1">
    <citation type="journal article" date="2017" name="Genome Biol.">
        <title>Comparative genomics reveals high biological diversity and specific adaptations in the industrially and medically important fungal genus Aspergillus.</title>
        <authorList>
            <person name="de Vries R.P."/>
            <person name="Riley R."/>
            <person name="Wiebenga A."/>
            <person name="Aguilar-Osorio G."/>
            <person name="Amillis S."/>
            <person name="Uchima C.A."/>
            <person name="Anderluh G."/>
            <person name="Asadollahi M."/>
            <person name="Askin M."/>
            <person name="Barry K."/>
            <person name="Battaglia E."/>
            <person name="Bayram O."/>
            <person name="Benocci T."/>
            <person name="Braus-Stromeyer S.A."/>
            <person name="Caldana C."/>
            <person name="Canovas D."/>
            <person name="Cerqueira G.C."/>
            <person name="Chen F."/>
            <person name="Chen W."/>
            <person name="Choi C."/>
            <person name="Clum A."/>
            <person name="Dos Santos R.A."/>
            <person name="Damasio A.R."/>
            <person name="Diallinas G."/>
            <person name="Emri T."/>
            <person name="Fekete E."/>
            <person name="Flipphi M."/>
            <person name="Freyberg S."/>
            <person name="Gallo A."/>
            <person name="Gournas C."/>
            <person name="Habgood R."/>
            <person name="Hainaut M."/>
            <person name="Harispe M.L."/>
            <person name="Henrissat B."/>
            <person name="Hilden K.S."/>
            <person name="Hope R."/>
            <person name="Hossain A."/>
            <person name="Karabika E."/>
            <person name="Karaffa L."/>
            <person name="Karanyi Z."/>
            <person name="Krasevec N."/>
            <person name="Kuo A."/>
            <person name="Kusch H."/>
            <person name="LaButti K."/>
            <person name="Lagendijk E.L."/>
            <person name="Lapidus A."/>
            <person name="Levasseur A."/>
            <person name="Lindquist E."/>
            <person name="Lipzen A."/>
            <person name="Logrieco A.F."/>
            <person name="MacCabe A."/>
            <person name="Maekelae M.R."/>
            <person name="Malavazi I."/>
            <person name="Melin P."/>
            <person name="Meyer V."/>
            <person name="Mielnichuk N."/>
            <person name="Miskei M."/>
            <person name="Molnar A.P."/>
            <person name="Mule G."/>
            <person name="Ngan C.Y."/>
            <person name="Orejas M."/>
            <person name="Orosz E."/>
            <person name="Ouedraogo J.P."/>
            <person name="Overkamp K.M."/>
            <person name="Park H.-S."/>
            <person name="Perrone G."/>
            <person name="Piumi F."/>
            <person name="Punt P.J."/>
            <person name="Ram A.F."/>
            <person name="Ramon A."/>
            <person name="Rauscher S."/>
            <person name="Record E."/>
            <person name="Riano-Pachon D.M."/>
            <person name="Robert V."/>
            <person name="Roehrig J."/>
            <person name="Ruller R."/>
            <person name="Salamov A."/>
            <person name="Salih N.S."/>
            <person name="Samson R.A."/>
            <person name="Sandor E."/>
            <person name="Sanguinetti M."/>
            <person name="Schuetze T."/>
            <person name="Sepcic K."/>
            <person name="Shelest E."/>
            <person name="Sherlock G."/>
            <person name="Sophianopoulou V."/>
            <person name="Squina F.M."/>
            <person name="Sun H."/>
            <person name="Susca A."/>
            <person name="Todd R.B."/>
            <person name="Tsang A."/>
            <person name="Unkles S.E."/>
            <person name="van de Wiele N."/>
            <person name="van Rossen-Uffink D."/>
            <person name="Oliveira J.V."/>
            <person name="Vesth T.C."/>
            <person name="Visser J."/>
            <person name="Yu J.-H."/>
            <person name="Zhou M."/>
            <person name="Andersen M.R."/>
            <person name="Archer D.B."/>
            <person name="Baker S.E."/>
            <person name="Benoit I."/>
            <person name="Brakhage A.A."/>
            <person name="Braus G.H."/>
            <person name="Fischer R."/>
            <person name="Frisvad J.C."/>
            <person name="Goldman G.H."/>
            <person name="Houbraken J."/>
            <person name="Oakley B."/>
            <person name="Pocsi I."/>
            <person name="Scazzocchio C."/>
            <person name="Seiboth B."/>
            <person name="vanKuyk P.A."/>
            <person name="Wortman J."/>
            <person name="Dyer P.S."/>
            <person name="Grigoriev I.V."/>
        </authorList>
    </citation>
    <scope>NUCLEOTIDE SEQUENCE [LARGE SCALE GENOMIC DNA]</scope>
    <source>
        <strain evidence="2">DTO 134E9</strain>
    </source>
</reference>
<name>A0A1L9R3V5_ASPWE</name>
<dbReference type="AlphaFoldDB" id="A0A1L9R3V5"/>
<evidence type="ECO:0000313" key="1">
    <source>
        <dbReference type="EMBL" id="OJJ29563.1"/>
    </source>
</evidence>
<gene>
    <name evidence="1" type="ORF">ASPWEDRAFT_177869</name>
</gene>
<keyword evidence="2" id="KW-1185">Reference proteome</keyword>